<dbReference type="OrthoDB" id="9810918at2"/>
<sequence>MIINRIKAGLFALLFCIGPAIAQIYPQDQDLYVNDYADLLDHAQEAQLRDRLRRFRADDGVEFTVLTINAMSDYGHSGAIEPFATGLFNAWGIGDIDRNDGLLLLVSRNDRELRIEVGAGYGSTLSAPMQRIIDDAIVPQFRRDAYADGIAAGVDAVIAHVTGNIEPQPFVEKVGEKAKEFIVFVIAGVVSILILAANFGRKLYRRLRRNAPRNCPVDGSRLRKYLEETEDEQLSSGQIAEEHLASVDHDVWFCATCDHIEIESYKAFFTKFGACRECGYNTVTGKSHVIRHATYSSSGLRETYYNCRHCHAGYSVTATIPQKTRSSSSGSRGGGRSSGGGASGRW</sequence>
<dbReference type="EMBL" id="FOYP01000002">
    <property type="protein sequence ID" value="SFR54026.1"/>
    <property type="molecule type" value="Genomic_DNA"/>
</dbReference>
<keyword evidence="3" id="KW-0732">Signal</keyword>
<feature type="chain" id="PRO_5011705461" description="TPM domain-containing protein" evidence="3">
    <location>
        <begin position="23"/>
        <end position="346"/>
    </location>
</feature>
<dbReference type="PANTHER" id="PTHR30373:SF2">
    <property type="entry name" value="UPF0603 PROTEIN YGCG"/>
    <property type="match status" value="1"/>
</dbReference>
<proteinExistence type="predicted"/>
<evidence type="ECO:0000313" key="6">
    <source>
        <dbReference type="Proteomes" id="UP000199478"/>
    </source>
</evidence>
<dbReference type="STRING" id="390270.SAMN04488005_2722"/>
<keyword evidence="2" id="KW-0472">Membrane</keyword>
<evidence type="ECO:0000256" key="3">
    <source>
        <dbReference type="SAM" id="SignalP"/>
    </source>
</evidence>
<evidence type="ECO:0000259" key="4">
    <source>
        <dbReference type="Pfam" id="PF04536"/>
    </source>
</evidence>
<dbReference type="Gene3D" id="3.10.310.50">
    <property type="match status" value="1"/>
</dbReference>
<feature type="region of interest" description="Disordered" evidence="1">
    <location>
        <begin position="321"/>
        <end position="346"/>
    </location>
</feature>
<evidence type="ECO:0000313" key="5">
    <source>
        <dbReference type="EMBL" id="SFR54026.1"/>
    </source>
</evidence>
<protein>
    <recommendedName>
        <fullName evidence="4">TPM domain-containing protein</fullName>
    </recommendedName>
</protein>
<reference evidence="6" key="1">
    <citation type="submission" date="2016-10" db="EMBL/GenBank/DDBJ databases">
        <authorList>
            <person name="Varghese N."/>
            <person name="Submissions S."/>
        </authorList>
    </citation>
    <scope>NUCLEOTIDE SEQUENCE [LARGE SCALE GENOMIC DNA]</scope>
    <source>
        <strain evidence="6">DSM 26879</strain>
    </source>
</reference>
<feature type="signal peptide" evidence="3">
    <location>
        <begin position="1"/>
        <end position="22"/>
    </location>
</feature>
<dbReference type="Pfam" id="PF04536">
    <property type="entry name" value="TPM_phosphatase"/>
    <property type="match status" value="1"/>
</dbReference>
<feature type="transmembrane region" description="Helical" evidence="2">
    <location>
        <begin position="181"/>
        <end position="200"/>
    </location>
</feature>
<keyword evidence="6" id="KW-1185">Reference proteome</keyword>
<accession>A0A1I6HHU7</accession>
<dbReference type="AlphaFoldDB" id="A0A1I6HHU7"/>
<evidence type="ECO:0000256" key="1">
    <source>
        <dbReference type="SAM" id="MobiDB-lite"/>
    </source>
</evidence>
<dbReference type="Proteomes" id="UP000199478">
    <property type="component" value="Unassembled WGS sequence"/>
</dbReference>
<evidence type="ECO:0000256" key="2">
    <source>
        <dbReference type="SAM" id="Phobius"/>
    </source>
</evidence>
<name>A0A1I6HHU7_9RHOB</name>
<keyword evidence="2" id="KW-1133">Transmembrane helix</keyword>
<keyword evidence="2" id="KW-0812">Transmembrane</keyword>
<dbReference type="PANTHER" id="PTHR30373">
    <property type="entry name" value="UPF0603 PROTEIN YGCG"/>
    <property type="match status" value="1"/>
</dbReference>
<dbReference type="InterPro" id="IPR007621">
    <property type="entry name" value="TPM_dom"/>
</dbReference>
<feature type="compositionally biased region" description="Gly residues" evidence="1">
    <location>
        <begin position="331"/>
        <end position="346"/>
    </location>
</feature>
<dbReference type="RefSeq" id="WP_090201116.1">
    <property type="nucleotide sequence ID" value="NZ_FOYP01000002.1"/>
</dbReference>
<gene>
    <name evidence="5" type="ORF">SAMN04488005_2722</name>
</gene>
<feature type="domain" description="TPM" evidence="4">
    <location>
        <begin position="33"/>
        <end position="159"/>
    </location>
</feature>
<organism evidence="5 6">
    <name type="scientific">Yoonia tamlensis</name>
    <dbReference type="NCBI Taxonomy" id="390270"/>
    <lineage>
        <taxon>Bacteria</taxon>
        <taxon>Pseudomonadati</taxon>
        <taxon>Pseudomonadota</taxon>
        <taxon>Alphaproteobacteria</taxon>
        <taxon>Rhodobacterales</taxon>
        <taxon>Paracoccaceae</taxon>
        <taxon>Yoonia</taxon>
    </lineage>
</organism>